<evidence type="ECO:0000313" key="1">
    <source>
        <dbReference type="EMBL" id="CAS00607.1"/>
    </source>
</evidence>
<keyword evidence="2" id="KW-1185">Reference proteome</keyword>
<dbReference type="CTD" id="68918602"/>
<organism evidence="1 2">
    <name type="scientific">Caenorhabditis briggsae</name>
    <dbReference type="NCBI Taxonomy" id="6238"/>
    <lineage>
        <taxon>Eukaryota</taxon>
        <taxon>Metazoa</taxon>
        <taxon>Ecdysozoa</taxon>
        <taxon>Nematoda</taxon>
        <taxon>Chromadorea</taxon>
        <taxon>Rhabditida</taxon>
        <taxon>Rhabditina</taxon>
        <taxon>Rhabditomorpha</taxon>
        <taxon>Rhabditoidea</taxon>
        <taxon>Rhabditidae</taxon>
        <taxon>Peloderinae</taxon>
        <taxon>Caenorhabditis</taxon>
    </lineage>
</organism>
<dbReference type="AlphaFoldDB" id="B6IL54"/>
<dbReference type="WormBase" id="CBG27144">
    <property type="protein sequence ID" value="CBP39482"/>
    <property type="gene ID" value="WBGene00088558"/>
</dbReference>
<reference evidence="1 2" key="1">
    <citation type="journal article" date="2003" name="PLoS Biol.">
        <title>The genome sequence of Caenorhabditis briggsae: a platform for comparative genomics.</title>
        <authorList>
            <person name="Stein L.D."/>
            <person name="Bao Z."/>
            <person name="Blasiar D."/>
            <person name="Blumenthal T."/>
            <person name="Brent M.R."/>
            <person name="Chen N."/>
            <person name="Chinwalla A."/>
            <person name="Clarke L."/>
            <person name="Clee C."/>
            <person name="Coghlan A."/>
            <person name="Coulson A."/>
            <person name="D'Eustachio P."/>
            <person name="Fitch D.H."/>
            <person name="Fulton L.A."/>
            <person name="Fulton R.E."/>
            <person name="Griffiths-Jones S."/>
            <person name="Harris T.W."/>
            <person name="Hillier L.W."/>
            <person name="Kamath R."/>
            <person name="Kuwabara P.E."/>
            <person name="Mardis E.R."/>
            <person name="Marra M.A."/>
            <person name="Miner T.L."/>
            <person name="Minx P."/>
            <person name="Mullikin J.C."/>
            <person name="Plumb R.W."/>
            <person name="Rogers J."/>
            <person name="Schein J.E."/>
            <person name="Sohrmann M."/>
            <person name="Spieth J."/>
            <person name="Stajich J.E."/>
            <person name="Wei C."/>
            <person name="Willey D."/>
            <person name="Wilson R.K."/>
            <person name="Durbin R."/>
            <person name="Waterston R.H."/>
        </authorList>
    </citation>
    <scope>NUCLEOTIDE SEQUENCE [LARGE SCALE GENOMIC DNA]</scope>
    <source>
        <strain evidence="1 2">AF16</strain>
    </source>
</reference>
<dbReference type="InParanoid" id="B6IL54"/>
<sequence length="131" mass="14607">MDAVYPVYSSLVSSFRYRASSAGPVVAAVDRKVVVFHSSKAFLVVGEVEVGVARETTKSEAVCTLLLLRLFKSVTAPKCRQPSSFSLPAVSHDVILEESESSEHEWKKAKRCRKITFDLSMHHRDNELSHL</sequence>
<protein>
    <submittedName>
        <fullName evidence="1">Protein CBG27144</fullName>
    </submittedName>
</protein>
<reference evidence="1 2" key="2">
    <citation type="journal article" date="2011" name="PLoS Genet.">
        <title>Caenorhabditis briggsae recombinant inbred line genotypes reveal inter-strain incompatibility and the evolution of recombination.</title>
        <authorList>
            <person name="Ross J.A."/>
            <person name="Koboldt D.C."/>
            <person name="Staisch J.E."/>
            <person name="Chamberlin H.M."/>
            <person name="Gupta B.P."/>
            <person name="Miller R.D."/>
            <person name="Baird S.E."/>
            <person name="Haag E.S."/>
        </authorList>
    </citation>
    <scope>NUCLEOTIDE SEQUENCE [LARGE SCALE GENOMIC DNA]</scope>
    <source>
        <strain evidence="1 2">AF16</strain>
    </source>
</reference>
<evidence type="ECO:0000313" key="3">
    <source>
        <dbReference type="WormBase" id="CBG27144"/>
    </source>
</evidence>
<dbReference type="KEGG" id="cbr:CBG_27144"/>
<dbReference type="HOGENOM" id="CLU_1929449_0_0_1"/>
<gene>
    <name evidence="1 3" type="ORF">CBG27144</name>
    <name evidence="1" type="ORF">CBG_27144</name>
</gene>
<proteinExistence type="predicted"/>
<evidence type="ECO:0000313" key="2">
    <source>
        <dbReference type="Proteomes" id="UP000008549"/>
    </source>
</evidence>
<accession>B6IL54</accession>
<dbReference type="RefSeq" id="XP_045100166.1">
    <property type="nucleotide sequence ID" value="XM_045237836.1"/>
</dbReference>
<dbReference type="EMBL" id="HE601047">
    <property type="protein sequence ID" value="CAS00607.1"/>
    <property type="molecule type" value="Genomic_DNA"/>
</dbReference>
<name>B6IL54_CAEBR</name>
<dbReference type="Proteomes" id="UP000008549">
    <property type="component" value="Unassembled WGS sequence"/>
</dbReference>
<dbReference type="GeneID" id="68918602"/>
<dbReference type="eggNOG" id="ENOG502TFWK">
    <property type="taxonomic scope" value="Eukaryota"/>
</dbReference>